<comment type="caution">
    <text evidence="1">The sequence shown here is derived from an EMBL/GenBank/DDBJ whole genome shotgun (WGS) entry which is preliminary data.</text>
</comment>
<accession>A0ABS8YDG9</accession>
<dbReference type="RefSeq" id="WP_019419168.1">
    <property type="nucleotide sequence ID" value="NZ_JAJNBZ010000005.1"/>
</dbReference>
<dbReference type="EMBL" id="JAJNBZ010000005">
    <property type="protein sequence ID" value="MCE5169577.1"/>
    <property type="molecule type" value="Genomic_DNA"/>
</dbReference>
<keyword evidence="2" id="KW-1185">Reference proteome</keyword>
<reference evidence="1 2" key="1">
    <citation type="submission" date="2021-11" db="EMBL/GenBank/DDBJ databases">
        <title>Draft genome sequence of Paenibacillus profundus YoMME, a new Gram-positive bacteria with exoelectrogenic properties.</title>
        <authorList>
            <person name="Hubenova Y."/>
            <person name="Hubenova E."/>
            <person name="Manasiev Y."/>
            <person name="Peykov S."/>
            <person name="Mitov M."/>
        </authorList>
    </citation>
    <scope>NUCLEOTIDE SEQUENCE [LARGE SCALE GENOMIC DNA]</scope>
    <source>
        <strain evidence="1 2">YoMME</strain>
    </source>
</reference>
<proteinExistence type="predicted"/>
<name>A0ABS8YDG9_9BACL</name>
<dbReference type="Proteomes" id="UP001199916">
    <property type="component" value="Unassembled WGS sequence"/>
</dbReference>
<organism evidence="1 2">
    <name type="scientific">Paenibacillus profundus</name>
    <dbReference type="NCBI Taxonomy" id="1173085"/>
    <lineage>
        <taxon>Bacteria</taxon>
        <taxon>Bacillati</taxon>
        <taxon>Bacillota</taxon>
        <taxon>Bacilli</taxon>
        <taxon>Bacillales</taxon>
        <taxon>Paenibacillaceae</taxon>
        <taxon>Paenibacillus</taxon>
    </lineage>
</organism>
<evidence type="ECO:0000313" key="2">
    <source>
        <dbReference type="Proteomes" id="UP001199916"/>
    </source>
</evidence>
<dbReference type="Pfam" id="PF14069">
    <property type="entry name" value="SpoVIF"/>
    <property type="match status" value="1"/>
</dbReference>
<dbReference type="InterPro" id="IPR025942">
    <property type="entry name" value="SpoVIF"/>
</dbReference>
<evidence type="ECO:0000313" key="1">
    <source>
        <dbReference type="EMBL" id="MCE5169577.1"/>
    </source>
</evidence>
<gene>
    <name evidence="1" type="ORF">LQV63_09660</name>
</gene>
<sequence>MPNNKFSKDALNAINKKTGKHITENQIKKIAGGVKPSTMQSEAQLRQLIKQVASMAKLPVTEATINEIVSTVKRSGTNPSNLEGIMKLIMKK</sequence>
<protein>
    <submittedName>
        <fullName evidence="1">Stage VI sporulation protein F</fullName>
    </submittedName>
</protein>